<feature type="domain" description="Soluble ligand binding" evidence="4">
    <location>
        <begin position="208"/>
        <end position="256"/>
    </location>
</feature>
<dbReference type="Pfam" id="PF10531">
    <property type="entry name" value="SLBB"/>
    <property type="match status" value="5"/>
</dbReference>
<dbReference type="AlphaFoldDB" id="A0A9D9DJ65"/>
<feature type="domain" description="Soluble ligand binding" evidence="4">
    <location>
        <begin position="380"/>
        <end position="424"/>
    </location>
</feature>
<keyword evidence="1 2" id="KW-0732">Signal</keyword>
<feature type="chain" id="PRO_5039219553" evidence="2">
    <location>
        <begin position="22"/>
        <end position="792"/>
    </location>
</feature>
<protein>
    <submittedName>
        <fullName evidence="5">SLBB domain-containing protein</fullName>
    </submittedName>
</protein>
<proteinExistence type="predicted"/>
<dbReference type="EMBL" id="JADINB010000068">
    <property type="protein sequence ID" value="MBO8428897.1"/>
    <property type="molecule type" value="Genomic_DNA"/>
</dbReference>
<reference evidence="5" key="2">
    <citation type="journal article" date="2021" name="PeerJ">
        <title>Extensive microbial diversity within the chicken gut microbiome revealed by metagenomics and culture.</title>
        <authorList>
            <person name="Gilroy R."/>
            <person name="Ravi A."/>
            <person name="Getino M."/>
            <person name="Pursley I."/>
            <person name="Horton D.L."/>
            <person name="Alikhan N.F."/>
            <person name="Baker D."/>
            <person name="Gharbi K."/>
            <person name="Hall N."/>
            <person name="Watson M."/>
            <person name="Adriaenssens E.M."/>
            <person name="Foster-Nyarko E."/>
            <person name="Jarju S."/>
            <person name="Secka A."/>
            <person name="Antonio M."/>
            <person name="Oren A."/>
            <person name="Chaudhuri R.R."/>
            <person name="La Ragione R."/>
            <person name="Hildebrand F."/>
            <person name="Pallen M.J."/>
        </authorList>
    </citation>
    <scope>NUCLEOTIDE SEQUENCE</scope>
    <source>
        <strain evidence="5">15467</strain>
    </source>
</reference>
<dbReference type="Gene3D" id="3.10.560.10">
    <property type="entry name" value="Outer membrane lipoprotein wza domain like"/>
    <property type="match status" value="6"/>
</dbReference>
<evidence type="ECO:0000259" key="3">
    <source>
        <dbReference type="Pfam" id="PF02563"/>
    </source>
</evidence>
<feature type="domain" description="Soluble ligand binding" evidence="4">
    <location>
        <begin position="469"/>
        <end position="518"/>
    </location>
</feature>
<evidence type="ECO:0000256" key="2">
    <source>
        <dbReference type="SAM" id="SignalP"/>
    </source>
</evidence>
<dbReference type="InterPro" id="IPR019554">
    <property type="entry name" value="Soluble_ligand-bd"/>
</dbReference>
<evidence type="ECO:0000256" key="1">
    <source>
        <dbReference type="ARBA" id="ARBA00022729"/>
    </source>
</evidence>
<feature type="signal peptide" evidence="2">
    <location>
        <begin position="1"/>
        <end position="21"/>
    </location>
</feature>
<evidence type="ECO:0000259" key="4">
    <source>
        <dbReference type="Pfam" id="PF10531"/>
    </source>
</evidence>
<dbReference type="PANTHER" id="PTHR33619">
    <property type="entry name" value="POLYSACCHARIDE EXPORT PROTEIN GFCE-RELATED"/>
    <property type="match status" value="1"/>
</dbReference>
<dbReference type="GO" id="GO:0015159">
    <property type="term" value="F:polysaccharide transmembrane transporter activity"/>
    <property type="evidence" value="ECO:0007669"/>
    <property type="project" value="InterPro"/>
</dbReference>
<evidence type="ECO:0000313" key="6">
    <source>
        <dbReference type="Proteomes" id="UP000823635"/>
    </source>
</evidence>
<organism evidence="5 6">
    <name type="scientific">Candidatus Egerieousia excrementavium</name>
    <dbReference type="NCBI Taxonomy" id="2840778"/>
    <lineage>
        <taxon>Bacteria</taxon>
        <taxon>Pseudomonadati</taxon>
        <taxon>Bacteroidota</taxon>
        <taxon>Bacteroidia</taxon>
        <taxon>Bacteroidales</taxon>
        <taxon>Candidatus Egerieousia</taxon>
    </lineage>
</organism>
<feature type="domain" description="Soluble ligand binding" evidence="4">
    <location>
        <begin position="566"/>
        <end position="619"/>
    </location>
</feature>
<feature type="domain" description="Polysaccharide export protein N-terminal" evidence="3">
    <location>
        <begin position="119"/>
        <end position="184"/>
    </location>
</feature>
<dbReference type="InterPro" id="IPR049712">
    <property type="entry name" value="Poly_export"/>
</dbReference>
<evidence type="ECO:0000313" key="5">
    <source>
        <dbReference type="EMBL" id="MBO8428897.1"/>
    </source>
</evidence>
<dbReference type="Pfam" id="PF02563">
    <property type="entry name" value="Poly_export"/>
    <property type="match status" value="1"/>
</dbReference>
<sequence length="792" mass="87646">MKLKYIFVSILFSLLSQMSFAQTQAELEMVKQMARQKGYSDSQIEELIGNYTGGRSSTASLLDTARTVDRNQADPLLLKPETQTQMQLQQNSLSKANEIFGHSVFKSSVPNFLPSYNIPTPENYRLSAGDEVIIDVWGAVVTNIRTTLSPEGSITIPNLGPVYLNGQTVAQAEKSVRSYLSKIYSGIESDMPDTFVKLSLGKTRSVTVGVIGEVSVPGLYTMPALTTVSSAIYMAGGLTPIGTVRDIKIFRNGSQIATFDLYKYMFSGSTEGDIRLEDNDLISVSSYGKVVWAAGAVKRPMRYEIIENENIEDLLQYSGGFAGNAYPNEVYVERVKYQGRETGATSMMYAVPNDRFGSFVLEDGDSLSVRETDLRFANRVNIEGAVWRPGDYSLQENITTLDELITAAGGLKEEAYLQRGYIVRYDSVRNKAQLSFSLQNVILGGEKVLLQPDDSVRIFFKDSLTQKRIITVGGEVNKPGEFEYRYGLTLGDAVLMAGGLTDAATLERVEVARRIVGERENVDIKDTIAMILHYNLLKRPEDAEAQLSPFDMVYVRRSAVYKPQQVITIEGQVNYPGSYAMEKNVVRLSDVVKKADGFNMDAYPQGATLTRVLTEEEMERLIIAKNIAKNQMQDSTASNFLDSMLVEDRYNIAINLDLAVRNPGSDYDVVLRDGDIIKVPKYNNTVRISGAVLYPNTITYKPGASYKYYVSGGGGFRREAIKRDTYMIHANGNVAIKGSPMFKVQPGTEIVVPEKSQDDRLLRAQRVSTIMGIATSTASLAAMVTSILNNTK</sequence>
<accession>A0A9D9DJ65</accession>
<comment type="caution">
    <text evidence="5">The sequence shown here is derived from an EMBL/GenBank/DDBJ whole genome shotgun (WGS) entry which is preliminary data.</text>
</comment>
<feature type="domain" description="Soluble ligand binding" evidence="4">
    <location>
        <begin position="294"/>
        <end position="341"/>
    </location>
</feature>
<dbReference type="PANTHER" id="PTHR33619:SF3">
    <property type="entry name" value="POLYSACCHARIDE EXPORT PROTEIN GFCE-RELATED"/>
    <property type="match status" value="1"/>
</dbReference>
<dbReference type="Proteomes" id="UP000823635">
    <property type="component" value="Unassembled WGS sequence"/>
</dbReference>
<gene>
    <name evidence="5" type="ORF">IAC68_03065</name>
</gene>
<reference evidence="5" key="1">
    <citation type="submission" date="2020-10" db="EMBL/GenBank/DDBJ databases">
        <authorList>
            <person name="Gilroy R."/>
        </authorList>
    </citation>
    <scope>NUCLEOTIDE SEQUENCE</scope>
    <source>
        <strain evidence="5">15467</strain>
    </source>
</reference>
<dbReference type="InterPro" id="IPR003715">
    <property type="entry name" value="Poly_export_N"/>
</dbReference>
<name>A0A9D9DJ65_9BACT</name>